<dbReference type="EMBL" id="SMNA01000005">
    <property type="protein sequence ID" value="TDE94122.1"/>
    <property type="molecule type" value="Genomic_DNA"/>
</dbReference>
<dbReference type="Gene3D" id="3.40.50.720">
    <property type="entry name" value="NAD(P)-binding Rossmann-like Domain"/>
    <property type="match status" value="2"/>
</dbReference>
<keyword evidence="2" id="KW-0520">NAD</keyword>
<comment type="caution">
    <text evidence="5">The sequence shown here is derived from an EMBL/GenBank/DDBJ whole genome shotgun (WGS) entry which is preliminary data.</text>
</comment>
<evidence type="ECO:0000313" key="5">
    <source>
        <dbReference type="EMBL" id="TDE94122.1"/>
    </source>
</evidence>
<evidence type="ECO:0000259" key="4">
    <source>
        <dbReference type="Pfam" id="PF02826"/>
    </source>
</evidence>
<dbReference type="SUPFAM" id="SSF51735">
    <property type="entry name" value="NAD(P)-binding Rossmann-fold domains"/>
    <property type="match status" value="1"/>
</dbReference>
<dbReference type="Pfam" id="PF02826">
    <property type="entry name" value="2-Hacid_dh_C"/>
    <property type="match status" value="1"/>
</dbReference>
<gene>
    <name evidence="5" type="ORF">EXU48_11800</name>
</gene>
<evidence type="ECO:0000256" key="1">
    <source>
        <dbReference type="ARBA" id="ARBA00023002"/>
    </source>
</evidence>
<evidence type="ECO:0000256" key="3">
    <source>
        <dbReference type="SAM" id="MobiDB-lite"/>
    </source>
</evidence>
<keyword evidence="6" id="KW-1185">Reference proteome</keyword>
<keyword evidence="1" id="KW-0560">Oxidoreductase</keyword>
<dbReference type="SUPFAM" id="SSF52283">
    <property type="entry name" value="Formate/glycerate dehydrogenase catalytic domain-like"/>
    <property type="match status" value="1"/>
</dbReference>
<evidence type="ECO:0000256" key="2">
    <source>
        <dbReference type="ARBA" id="ARBA00023027"/>
    </source>
</evidence>
<dbReference type="PANTHER" id="PTHR43333:SF1">
    <property type="entry name" value="D-ISOMER SPECIFIC 2-HYDROXYACID DEHYDROGENASE NAD-BINDING DOMAIN-CONTAINING PROTEIN"/>
    <property type="match status" value="1"/>
</dbReference>
<accession>A0ABY2E3B2</accession>
<feature type="region of interest" description="Disordered" evidence="3">
    <location>
        <begin position="1"/>
        <end position="88"/>
    </location>
</feature>
<sequence>MGRHLGRGRRPGNTFRTPRPGGCRPVLRSGGAPLPRPPGAEGTRARPGEREGAHPDRHRRLGGRPGGVRGAAPDRNRHRRSLAPDLHHRRGAGLDRFLVAAPRPPHQRRRNLRVKLLLPTSIPLSVTVPDGVTTATYDNAAPIPDEHRDAEAIVVWAISGQRLADMVAELPRLRWIQALMAGTDAVAAAGFDPSVVVTSGGGLHDAPVAEHTLGLILAAARRLDVAVRAGDAHEWYSDPSAHQSFGTTETFSTLYGAKVVIWGFGGIGTRLAGHLTGLGAEVVGVATTAGERSGYRVITPADLPGELTDADVLVDILPALPTTQNVVDAAILGALPTHAWFVNVGRGATVDEAALKQALTDGTIGGAALDVFATEPLPAGDPLWGSPNLIVTPHIAGGRPHDPELRIEENLRRFLAGEDLLYTV</sequence>
<feature type="compositionally biased region" description="Basic residues" evidence="3">
    <location>
        <begin position="76"/>
        <end position="88"/>
    </location>
</feature>
<feature type="compositionally biased region" description="Basic and acidic residues" evidence="3">
    <location>
        <begin position="43"/>
        <end position="55"/>
    </location>
</feature>
<reference evidence="5 6" key="1">
    <citation type="submission" date="2019-03" db="EMBL/GenBank/DDBJ databases">
        <title>Genomic features of bacteria from cold environments.</title>
        <authorList>
            <person name="Shen L."/>
        </authorList>
    </citation>
    <scope>NUCLEOTIDE SEQUENCE [LARGE SCALE GENOMIC DNA]</scope>
    <source>
        <strain evidence="6">T3246-1</strain>
    </source>
</reference>
<protein>
    <submittedName>
        <fullName evidence="5">Phosphoglycerate dehydrogenase</fullName>
    </submittedName>
</protein>
<dbReference type="InterPro" id="IPR006140">
    <property type="entry name" value="D-isomer_DH_NAD-bd"/>
</dbReference>
<dbReference type="Proteomes" id="UP000504882">
    <property type="component" value="Unassembled WGS sequence"/>
</dbReference>
<dbReference type="PANTHER" id="PTHR43333">
    <property type="entry name" value="2-HACID_DH_C DOMAIN-CONTAINING PROTEIN"/>
    <property type="match status" value="1"/>
</dbReference>
<proteinExistence type="predicted"/>
<dbReference type="InterPro" id="IPR036291">
    <property type="entry name" value="NAD(P)-bd_dom_sf"/>
</dbReference>
<feature type="compositionally biased region" description="Basic residues" evidence="3">
    <location>
        <begin position="1"/>
        <end position="10"/>
    </location>
</feature>
<organism evidence="5 6">
    <name type="scientific">Occultella glacieicola</name>
    <dbReference type="NCBI Taxonomy" id="2518684"/>
    <lineage>
        <taxon>Bacteria</taxon>
        <taxon>Bacillati</taxon>
        <taxon>Actinomycetota</taxon>
        <taxon>Actinomycetes</taxon>
        <taxon>Micrococcales</taxon>
        <taxon>Ruaniaceae</taxon>
        <taxon>Occultella</taxon>
    </lineage>
</organism>
<evidence type="ECO:0000313" key="6">
    <source>
        <dbReference type="Proteomes" id="UP000504882"/>
    </source>
</evidence>
<feature type="domain" description="D-isomer specific 2-hydroxyacid dehydrogenase NAD-binding" evidence="4">
    <location>
        <begin position="213"/>
        <end position="396"/>
    </location>
</feature>
<name>A0ABY2E3B2_9MICO</name>